<dbReference type="Proteomes" id="UP000184471">
    <property type="component" value="Unassembled WGS sequence"/>
</dbReference>
<dbReference type="OrthoDB" id="64996at2"/>
<dbReference type="EMBL" id="FQVX01000002">
    <property type="protein sequence ID" value="SHG23196.1"/>
    <property type="molecule type" value="Genomic_DNA"/>
</dbReference>
<proteinExistence type="predicted"/>
<name>A0A1M5I4G0_9ACTN</name>
<dbReference type="PANTHER" id="PTHR37017:SF11">
    <property type="entry name" value="ESTERASE_LIPASE_THIOESTERASE DOMAIN-CONTAINING PROTEIN"/>
    <property type="match status" value="1"/>
</dbReference>
<sequence>MTESTRQDRTDAGPTVVLVHGAFADSSSWNGVVARLLRDGHPVVAMANPLRSLSGDADLLRDLLDGLDGPIVLAGHSYGGSVMSEAAEGHPRVRALVYVASFLLEEGESTGELAGRFPGNELGGALRPVPVRGPGGQPVDDLYIEQERFGPVFAADVPADAAALMAVTQRPIIGDALADKATRAAWRTIPSWTLVTRQDLAVPAEAQRFMAERAGSHVVEVDASHAVTVSQPDVVAELIEEAVRATAG</sequence>
<dbReference type="STRING" id="1070870.SAMN05444351_1892"/>
<reference evidence="2 3" key="1">
    <citation type="submission" date="2016-11" db="EMBL/GenBank/DDBJ databases">
        <authorList>
            <person name="Jaros S."/>
            <person name="Januszkiewicz K."/>
            <person name="Wedrychowicz H."/>
        </authorList>
    </citation>
    <scope>NUCLEOTIDE SEQUENCE [LARGE SCALE GENOMIC DNA]</scope>
    <source>
        <strain evidence="2 3">DSM 45408</strain>
    </source>
</reference>
<feature type="domain" description="AB hydrolase-1" evidence="1">
    <location>
        <begin position="16"/>
        <end position="237"/>
    </location>
</feature>
<accession>A0A1M5I4G0</accession>
<dbReference type="InterPro" id="IPR000073">
    <property type="entry name" value="AB_hydrolase_1"/>
</dbReference>
<dbReference type="RefSeq" id="WP_073419923.1">
    <property type="nucleotide sequence ID" value="NZ_FQVX01000002.1"/>
</dbReference>
<organism evidence="2 3">
    <name type="scientific">Geodermatophilus nigrescens</name>
    <dbReference type="NCBI Taxonomy" id="1070870"/>
    <lineage>
        <taxon>Bacteria</taxon>
        <taxon>Bacillati</taxon>
        <taxon>Actinomycetota</taxon>
        <taxon>Actinomycetes</taxon>
        <taxon>Geodermatophilales</taxon>
        <taxon>Geodermatophilaceae</taxon>
        <taxon>Geodermatophilus</taxon>
    </lineage>
</organism>
<dbReference type="SUPFAM" id="SSF53474">
    <property type="entry name" value="alpha/beta-Hydrolases"/>
    <property type="match status" value="1"/>
</dbReference>
<dbReference type="PANTHER" id="PTHR37017">
    <property type="entry name" value="AB HYDROLASE-1 DOMAIN-CONTAINING PROTEIN-RELATED"/>
    <property type="match status" value="1"/>
</dbReference>
<dbReference type="AlphaFoldDB" id="A0A1M5I4G0"/>
<dbReference type="InterPro" id="IPR052897">
    <property type="entry name" value="Sec-Metab_Biosynth_Hydrolase"/>
</dbReference>
<dbReference type="Pfam" id="PF12697">
    <property type="entry name" value="Abhydrolase_6"/>
    <property type="match status" value="1"/>
</dbReference>
<dbReference type="GO" id="GO:0003824">
    <property type="term" value="F:catalytic activity"/>
    <property type="evidence" value="ECO:0007669"/>
    <property type="project" value="UniProtKB-ARBA"/>
</dbReference>
<evidence type="ECO:0000313" key="2">
    <source>
        <dbReference type="EMBL" id="SHG23196.1"/>
    </source>
</evidence>
<gene>
    <name evidence="2" type="ORF">SAMN05444351_1892</name>
</gene>
<evidence type="ECO:0000259" key="1">
    <source>
        <dbReference type="Pfam" id="PF12697"/>
    </source>
</evidence>
<keyword evidence="3" id="KW-1185">Reference proteome</keyword>
<dbReference type="InterPro" id="IPR029058">
    <property type="entry name" value="AB_hydrolase_fold"/>
</dbReference>
<dbReference type="Gene3D" id="3.40.50.1820">
    <property type="entry name" value="alpha/beta hydrolase"/>
    <property type="match status" value="1"/>
</dbReference>
<protein>
    <submittedName>
        <fullName evidence="2">Pimeloyl-ACP methyl ester carboxylesterase</fullName>
    </submittedName>
</protein>
<evidence type="ECO:0000313" key="3">
    <source>
        <dbReference type="Proteomes" id="UP000184471"/>
    </source>
</evidence>